<feature type="binding site" evidence="6">
    <location>
        <begin position="282"/>
        <end position="289"/>
    </location>
    <ligand>
        <name>ATP</name>
        <dbReference type="ChEBI" id="CHEBI:30616"/>
    </ligand>
</feature>
<keyword evidence="9" id="KW-1185">Reference proteome</keyword>
<dbReference type="EMBL" id="CAJPEV010002498">
    <property type="protein sequence ID" value="CAG0897111.1"/>
    <property type="molecule type" value="Genomic_DNA"/>
</dbReference>
<dbReference type="GO" id="GO:0016020">
    <property type="term" value="C:membrane"/>
    <property type="evidence" value="ECO:0007669"/>
    <property type="project" value="TreeGrafter"/>
</dbReference>
<evidence type="ECO:0000256" key="4">
    <source>
        <dbReference type="ARBA" id="ARBA00023175"/>
    </source>
</evidence>
<feature type="domain" description="Myosin motor" evidence="7">
    <location>
        <begin position="186"/>
        <end position="361"/>
    </location>
</feature>
<reference evidence="8" key="1">
    <citation type="submission" date="2020-11" db="EMBL/GenBank/DDBJ databases">
        <authorList>
            <person name="Tran Van P."/>
        </authorList>
    </citation>
    <scope>NUCLEOTIDE SEQUENCE</scope>
</reference>
<dbReference type="PROSITE" id="PS51456">
    <property type="entry name" value="MYOSIN_MOTOR"/>
    <property type="match status" value="1"/>
</dbReference>
<dbReference type="InterPro" id="IPR036961">
    <property type="entry name" value="Kinesin_motor_dom_sf"/>
</dbReference>
<organism evidence="8">
    <name type="scientific">Darwinula stevensoni</name>
    <dbReference type="NCBI Taxonomy" id="69355"/>
    <lineage>
        <taxon>Eukaryota</taxon>
        <taxon>Metazoa</taxon>
        <taxon>Ecdysozoa</taxon>
        <taxon>Arthropoda</taxon>
        <taxon>Crustacea</taxon>
        <taxon>Oligostraca</taxon>
        <taxon>Ostracoda</taxon>
        <taxon>Podocopa</taxon>
        <taxon>Podocopida</taxon>
        <taxon>Darwinulocopina</taxon>
        <taxon>Darwinuloidea</taxon>
        <taxon>Darwinulidae</taxon>
        <taxon>Darwinula</taxon>
    </lineage>
</organism>
<dbReference type="GO" id="GO:0016459">
    <property type="term" value="C:myosin complex"/>
    <property type="evidence" value="ECO:0007669"/>
    <property type="project" value="UniProtKB-KW"/>
</dbReference>
<comment type="caution">
    <text evidence="6">Lacks conserved residue(s) required for the propagation of feature annotation.</text>
</comment>
<evidence type="ECO:0000256" key="6">
    <source>
        <dbReference type="PROSITE-ProRule" id="PRU00782"/>
    </source>
</evidence>
<comment type="similarity">
    <text evidence="6">Belongs to the TRAFAC class myosin-kinesin ATPase superfamily. Myosin family.</text>
</comment>
<dbReference type="Gene3D" id="3.40.850.10">
    <property type="entry name" value="Kinesin motor domain"/>
    <property type="match status" value="1"/>
</dbReference>
<dbReference type="InterPro" id="IPR027417">
    <property type="entry name" value="P-loop_NTPase"/>
</dbReference>
<keyword evidence="5 6" id="KW-0009">Actin-binding</keyword>
<dbReference type="GO" id="GO:0005524">
    <property type="term" value="F:ATP binding"/>
    <property type="evidence" value="ECO:0007669"/>
    <property type="project" value="UniProtKB-UniRule"/>
</dbReference>
<dbReference type="GO" id="GO:0007015">
    <property type="term" value="P:actin filament organization"/>
    <property type="evidence" value="ECO:0007669"/>
    <property type="project" value="TreeGrafter"/>
</dbReference>
<dbReference type="GO" id="GO:0005737">
    <property type="term" value="C:cytoplasm"/>
    <property type="evidence" value="ECO:0007669"/>
    <property type="project" value="TreeGrafter"/>
</dbReference>
<evidence type="ECO:0000313" key="9">
    <source>
        <dbReference type="Proteomes" id="UP000677054"/>
    </source>
</evidence>
<keyword evidence="3 6" id="KW-0518">Myosin</keyword>
<proteinExistence type="inferred from homology"/>
<gene>
    <name evidence="8" type="ORF">DSTB1V02_LOCUS9594</name>
</gene>
<dbReference type="EMBL" id="LR902015">
    <property type="protein sequence ID" value="CAD7249807.1"/>
    <property type="molecule type" value="Genomic_DNA"/>
</dbReference>
<dbReference type="AlphaFoldDB" id="A0A7R9A953"/>
<dbReference type="PANTHER" id="PTHR13140">
    <property type="entry name" value="MYOSIN"/>
    <property type="match status" value="1"/>
</dbReference>
<dbReference type="GO" id="GO:0051015">
    <property type="term" value="F:actin filament binding"/>
    <property type="evidence" value="ECO:0007669"/>
    <property type="project" value="TreeGrafter"/>
</dbReference>
<accession>A0A7R9A953</accession>
<keyword evidence="1 6" id="KW-0547">Nucleotide-binding</keyword>
<dbReference type="GO" id="GO:0000146">
    <property type="term" value="F:microfilament motor activity"/>
    <property type="evidence" value="ECO:0007669"/>
    <property type="project" value="TreeGrafter"/>
</dbReference>
<sequence length="361" mass="40484">MKSEIFYEYISSVFYPYLVAQRIEFPVILNVDGHSTHLTIQLNNVANTKCHAVKESPISISSLTLKSVIIGEQLTSTLELETRPGSMDEVWKAMENLSSFDIRRREVPDEVDEEALESSAELQDYLVWPGTSQKERGPEDGKISLDDVSWKMGESVLGERKTEETIGSRKEDRKKEERTPFKLENVLPTMSNPNFVDGEKDLLLELQAPFKTQESHAIYTYCGTILVAINPYRELPIYGIDNIRKYEGLEKNSDDPHIFAVAGSAFALMNRNNVNQSIIVSGESGAGKTVSAKYVMRYFASVGGRNDEMEIEKKVLATNPIMEGSDPFIDRNSVLVLIGCLTRTVTPKGESGGIPSRWDRD</sequence>
<dbReference type="SUPFAM" id="SSF52540">
    <property type="entry name" value="P-loop containing nucleoside triphosphate hydrolases"/>
    <property type="match status" value="1"/>
</dbReference>
<evidence type="ECO:0000256" key="3">
    <source>
        <dbReference type="ARBA" id="ARBA00023123"/>
    </source>
</evidence>
<name>A0A7R9A953_9CRUS</name>
<keyword evidence="2 6" id="KW-0067">ATP-binding</keyword>
<dbReference type="InterPro" id="IPR001609">
    <property type="entry name" value="Myosin_head_motor_dom-like"/>
</dbReference>
<evidence type="ECO:0000256" key="5">
    <source>
        <dbReference type="ARBA" id="ARBA00023203"/>
    </source>
</evidence>
<evidence type="ECO:0000256" key="1">
    <source>
        <dbReference type="ARBA" id="ARBA00022741"/>
    </source>
</evidence>
<dbReference type="Pfam" id="PF00063">
    <property type="entry name" value="Myosin_head"/>
    <property type="match status" value="1"/>
</dbReference>
<evidence type="ECO:0000256" key="2">
    <source>
        <dbReference type="ARBA" id="ARBA00022840"/>
    </source>
</evidence>
<dbReference type="PRINTS" id="PR00193">
    <property type="entry name" value="MYOSINHEAVY"/>
</dbReference>
<evidence type="ECO:0000259" key="7">
    <source>
        <dbReference type="PROSITE" id="PS51456"/>
    </source>
</evidence>
<dbReference type="Proteomes" id="UP000677054">
    <property type="component" value="Unassembled WGS sequence"/>
</dbReference>
<dbReference type="PANTHER" id="PTHR13140:SF706">
    <property type="entry name" value="DILUTE CLASS UNCONVENTIONAL MYOSIN, ISOFORM C"/>
    <property type="match status" value="1"/>
</dbReference>
<evidence type="ECO:0000313" key="8">
    <source>
        <dbReference type="EMBL" id="CAD7249807.1"/>
    </source>
</evidence>
<protein>
    <recommendedName>
        <fullName evidence="7">Myosin motor domain-containing protein</fullName>
    </recommendedName>
</protein>
<keyword evidence="4 6" id="KW-0505">Motor protein</keyword>
<dbReference type="OrthoDB" id="6108017at2759"/>